<keyword evidence="15" id="KW-1185">Reference proteome</keyword>
<dbReference type="EC" id="2.7.7.2" evidence="2"/>
<comment type="caution">
    <text evidence="14">The sequence shown here is derived from an EMBL/GenBank/DDBJ whole genome shotgun (WGS) entry which is preliminary data.</text>
</comment>
<reference evidence="14 15" key="1">
    <citation type="submission" date="2018-02" db="EMBL/GenBank/DDBJ databases">
        <title>Genome sequence of the basidiomycete white-rot fungus Phlebia centrifuga.</title>
        <authorList>
            <person name="Granchi Z."/>
            <person name="Peng M."/>
            <person name="de Vries R.P."/>
            <person name="Hilden K."/>
            <person name="Makela M.R."/>
            <person name="Grigoriev I."/>
            <person name="Riley R."/>
        </authorList>
    </citation>
    <scope>NUCLEOTIDE SEQUENCE [LARGE SCALE GENOMIC DNA]</scope>
    <source>
        <strain evidence="14 15">FBCC195</strain>
    </source>
</reference>
<comment type="catalytic activity">
    <reaction evidence="12">
        <text>FMN + ATP + H(+) = FAD + diphosphate</text>
        <dbReference type="Rhea" id="RHEA:17237"/>
        <dbReference type="ChEBI" id="CHEBI:15378"/>
        <dbReference type="ChEBI" id="CHEBI:30616"/>
        <dbReference type="ChEBI" id="CHEBI:33019"/>
        <dbReference type="ChEBI" id="CHEBI:57692"/>
        <dbReference type="ChEBI" id="CHEBI:58210"/>
        <dbReference type="EC" id="2.7.7.2"/>
    </reaction>
</comment>
<evidence type="ECO:0000256" key="2">
    <source>
        <dbReference type="ARBA" id="ARBA00012393"/>
    </source>
</evidence>
<organism evidence="14 15">
    <name type="scientific">Hermanssonia centrifuga</name>
    <dbReference type="NCBI Taxonomy" id="98765"/>
    <lineage>
        <taxon>Eukaryota</taxon>
        <taxon>Fungi</taxon>
        <taxon>Dikarya</taxon>
        <taxon>Basidiomycota</taxon>
        <taxon>Agaricomycotina</taxon>
        <taxon>Agaricomycetes</taxon>
        <taxon>Polyporales</taxon>
        <taxon>Meruliaceae</taxon>
        <taxon>Hermanssonia</taxon>
    </lineage>
</organism>
<evidence type="ECO:0000256" key="3">
    <source>
        <dbReference type="ARBA" id="ARBA00022630"/>
    </source>
</evidence>
<dbReference type="AlphaFoldDB" id="A0A2R6NSA9"/>
<dbReference type="InterPro" id="IPR002500">
    <property type="entry name" value="PAPS_reduct_dom"/>
</dbReference>
<dbReference type="GO" id="GO:0005524">
    <property type="term" value="F:ATP binding"/>
    <property type="evidence" value="ECO:0007669"/>
    <property type="project" value="UniProtKB-KW"/>
</dbReference>
<dbReference type="Gene3D" id="3.40.50.620">
    <property type="entry name" value="HUPs"/>
    <property type="match status" value="1"/>
</dbReference>
<proteinExistence type="predicted"/>
<dbReference type="CDD" id="cd23948">
    <property type="entry name" value="FAD_synthase"/>
    <property type="match status" value="1"/>
</dbReference>
<evidence type="ECO:0000256" key="6">
    <source>
        <dbReference type="ARBA" id="ARBA00022695"/>
    </source>
</evidence>
<evidence type="ECO:0000256" key="11">
    <source>
        <dbReference type="ARBA" id="ARBA00031871"/>
    </source>
</evidence>
<dbReference type="Pfam" id="PF01507">
    <property type="entry name" value="PAPS_reduct"/>
    <property type="match status" value="1"/>
</dbReference>
<keyword evidence="8" id="KW-0274">FAD</keyword>
<evidence type="ECO:0000313" key="15">
    <source>
        <dbReference type="Proteomes" id="UP000186601"/>
    </source>
</evidence>
<dbReference type="Proteomes" id="UP000186601">
    <property type="component" value="Unassembled WGS sequence"/>
</dbReference>
<dbReference type="PANTHER" id="PTHR23293">
    <property type="entry name" value="FAD SYNTHETASE-RELATED FMN ADENYLYLTRANSFERASE"/>
    <property type="match status" value="1"/>
</dbReference>
<accession>A0A2R6NSA9</accession>
<evidence type="ECO:0000256" key="9">
    <source>
        <dbReference type="ARBA" id="ARBA00022840"/>
    </source>
</evidence>
<keyword evidence="9" id="KW-0067">ATP-binding</keyword>
<dbReference type="GO" id="GO:0003919">
    <property type="term" value="F:FMN adenylyltransferase activity"/>
    <property type="evidence" value="ECO:0007669"/>
    <property type="project" value="UniProtKB-EC"/>
</dbReference>
<keyword evidence="4" id="KW-0288">FMN</keyword>
<dbReference type="STRING" id="98765.A0A2R6NSA9"/>
<evidence type="ECO:0000313" key="14">
    <source>
        <dbReference type="EMBL" id="PSR75762.1"/>
    </source>
</evidence>
<evidence type="ECO:0000256" key="8">
    <source>
        <dbReference type="ARBA" id="ARBA00022827"/>
    </source>
</evidence>
<dbReference type="OrthoDB" id="270728at2759"/>
<dbReference type="EMBL" id="MLYV02000879">
    <property type="protein sequence ID" value="PSR75762.1"/>
    <property type="molecule type" value="Genomic_DNA"/>
</dbReference>
<keyword evidence="5" id="KW-0808">Transferase</keyword>
<evidence type="ECO:0000256" key="7">
    <source>
        <dbReference type="ARBA" id="ARBA00022741"/>
    </source>
</evidence>
<evidence type="ECO:0000256" key="5">
    <source>
        <dbReference type="ARBA" id="ARBA00022679"/>
    </source>
</evidence>
<dbReference type="SUPFAM" id="SSF52402">
    <property type="entry name" value="Adenine nucleotide alpha hydrolases-like"/>
    <property type="match status" value="1"/>
</dbReference>
<gene>
    <name evidence="14" type="ORF">PHLCEN_2v8879</name>
</gene>
<name>A0A2R6NSA9_9APHY</name>
<dbReference type="PANTHER" id="PTHR23293:SF9">
    <property type="entry name" value="FAD SYNTHASE"/>
    <property type="match status" value="1"/>
</dbReference>
<evidence type="ECO:0000256" key="4">
    <source>
        <dbReference type="ARBA" id="ARBA00022643"/>
    </source>
</evidence>
<evidence type="ECO:0000256" key="12">
    <source>
        <dbReference type="ARBA" id="ARBA00049494"/>
    </source>
</evidence>
<comment type="pathway">
    <text evidence="1">Cofactor biosynthesis; FAD biosynthesis; FAD from FMN: step 1/1.</text>
</comment>
<keyword evidence="7" id="KW-0547">Nucleotide-binding</keyword>
<protein>
    <recommendedName>
        <fullName evidence="2">FAD synthase</fullName>
        <ecNumber evidence="2">2.7.7.2</ecNumber>
    </recommendedName>
    <alternativeName>
        <fullName evidence="10">FAD pyrophosphorylase</fullName>
    </alternativeName>
    <alternativeName>
        <fullName evidence="11">FMN adenylyltransferase</fullName>
    </alternativeName>
</protein>
<keyword evidence="6" id="KW-0548">Nucleotidyltransferase</keyword>
<keyword evidence="3" id="KW-0285">Flavoprotein</keyword>
<dbReference type="InterPro" id="IPR014729">
    <property type="entry name" value="Rossmann-like_a/b/a_fold"/>
</dbReference>
<sequence>MKPVDYRQVSKEVYDFSVSQSPLAPLVKEALGVIDDAIDSFGQDHVSISFNGGKDCTVLLHLLTAAVGRRTPTDQPCKPIPALYIPVPSPFSTLEDFIYAAADAYHLELFHYGPDDGCEPPSASQSAKGKGIDMKHALAVYKERFPHIEAILIGTRRTDPHGAKLGFRNPTDPGWPRFERINPIIDWTYADVWTFLRDLKVPYCHLYDEGYTSLGSTFNTFRNPALLIQPCCNNSPHCAPSDSLDSIPSDLPDSTVNISFNSFDAYAAPSSATLTNGFPDDLVPLKLNPVEMCMGSSGECSFDFQELQDAVDDICTHEERYRPAFELVDGSLERAGRASSTTAGTGAKLQT</sequence>
<evidence type="ECO:0000256" key="10">
    <source>
        <dbReference type="ARBA" id="ARBA00031145"/>
    </source>
</evidence>
<feature type="domain" description="Phosphoadenosine phosphosulphate reductase" evidence="13">
    <location>
        <begin position="46"/>
        <end position="220"/>
    </location>
</feature>
<dbReference type="GO" id="GO:0006747">
    <property type="term" value="P:FAD biosynthetic process"/>
    <property type="evidence" value="ECO:0007669"/>
    <property type="project" value="TreeGrafter"/>
</dbReference>
<evidence type="ECO:0000259" key="13">
    <source>
        <dbReference type="Pfam" id="PF01507"/>
    </source>
</evidence>
<evidence type="ECO:0000256" key="1">
    <source>
        <dbReference type="ARBA" id="ARBA00004726"/>
    </source>
</evidence>